<accession>A0ABP1F8C7</accession>
<gene>
    <name evidence="2" type="ORF">T190115A13A_170031</name>
</gene>
<name>A0ABP1F8C7_9FLAO</name>
<protein>
    <recommendedName>
        <fullName evidence="4">YcxB-like protein domain-containing protein</fullName>
    </recommendedName>
</protein>
<evidence type="ECO:0008006" key="4">
    <source>
        <dbReference type="Google" id="ProtNLM"/>
    </source>
</evidence>
<keyword evidence="1" id="KW-0472">Membrane</keyword>
<dbReference type="RefSeq" id="WP_348737416.1">
    <property type="nucleotide sequence ID" value="NZ_CAXJRC010000008.1"/>
</dbReference>
<dbReference type="Proteomes" id="UP001497602">
    <property type="component" value="Unassembled WGS sequence"/>
</dbReference>
<comment type="caution">
    <text evidence="2">The sequence shown here is derived from an EMBL/GenBank/DDBJ whole genome shotgun (WGS) entry which is preliminary data.</text>
</comment>
<evidence type="ECO:0000313" key="3">
    <source>
        <dbReference type="Proteomes" id="UP001497602"/>
    </source>
</evidence>
<sequence>MKKSNNILILESKLKRCKIHFSNENGKIIIGKSKTDFTTIILLVILPVISAIGVFLFVFLNNIEFKGKIIVGILFLLGTSFFNIWRLIVKKGLNNKLKILDDKIIKIRDESGQKIFGLYNIKGFEYLSKEIDEETYEGTLYLIDIENIKHQILGFDDENEQYVLNDLKWFSEYLANHVGLKD</sequence>
<keyword evidence="3" id="KW-1185">Reference proteome</keyword>
<keyword evidence="1" id="KW-1133">Transmembrane helix</keyword>
<feature type="transmembrane region" description="Helical" evidence="1">
    <location>
        <begin position="69"/>
        <end position="89"/>
    </location>
</feature>
<proteinExistence type="predicted"/>
<evidence type="ECO:0000256" key="1">
    <source>
        <dbReference type="SAM" id="Phobius"/>
    </source>
</evidence>
<feature type="transmembrane region" description="Helical" evidence="1">
    <location>
        <begin position="37"/>
        <end position="63"/>
    </location>
</feature>
<keyword evidence="1" id="KW-0812">Transmembrane</keyword>
<reference evidence="2 3" key="1">
    <citation type="submission" date="2024-05" db="EMBL/GenBank/DDBJ databases">
        <authorList>
            <person name="Duchaud E."/>
        </authorList>
    </citation>
    <scope>NUCLEOTIDE SEQUENCE [LARGE SCALE GENOMIC DNA]</scope>
    <source>
        <strain evidence="2">Ena-SAMPLE-TAB-13-05-2024-13:56:06:370-140305</strain>
    </source>
</reference>
<organism evidence="2 3">
    <name type="scientific">Tenacibaculum vairaonense</name>
    <dbReference type="NCBI Taxonomy" id="3137860"/>
    <lineage>
        <taxon>Bacteria</taxon>
        <taxon>Pseudomonadati</taxon>
        <taxon>Bacteroidota</taxon>
        <taxon>Flavobacteriia</taxon>
        <taxon>Flavobacteriales</taxon>
        <taxon>Flavobacteriaceae</taxon>
        <taxon>Tenacibaculum</taxon>
    </lineage>
</organism>
<dbReference type="EMBL" id="CAXJRC010000008">
    <property type="protein sequence ID" value="CAL2105608.1"/>
    <property type="molecule type" value="Genomic_DNA"/>
</dbReference>
<evidence type="ECO:0000313" key="2">
    <source>
        <dbReference type="EMBL" id="CAL2105608.1"/>
    </source>
</evidence>